<organism evidence="2 3">
    <name type="scientific">Nonomuraea polychroma</name>
    <dbReference type="NCBI Taxonomy" id="46176"/>
    <lineage>
        <taxon>Bacteria</taxon>
        <taxon>Bacillati</taxon>
        <taxon>Actinomycetota</taxon>
        <taxon>Actinomycetes</taxon>
        <taxon>Streptosporangiales</taxon>
        <taxon>Streptosporangiaceae</taxon>
        <taxon>Nonomuraea</taxon>
    </lineage>
</organism>
<dbReference type="Gene3D" id="1.10.10.10">
    <property type="entry name" value="Winged helix-like DNA-binding domain superfamily/Winged helix DNA-binding domain"/>
    <property type="match status" value="1"/>
</dbReference>
<dbReference type="EMBL" id="SAUN01000001">
    <property type="protein sequence ID" value="RVX44022.1"/>
    <property type="molecule type" value="Genomic_DNA"/>
</dbReference>
<sequence>MTIVIGLVIHASHRAVFEEAARTLSGVRLEWVIYEDEEEIRPRVQELLEREQVHGLLLGQVPYAKSRDLLPAGLSVAVTRSAALDLSFAFFRALAGGRPAVPVSIDTFDPETVGEVVQALGLDHDRVACLPYDPEQTVDEIVGFHCRFAERTGAAYAISLRTAVTARLTAGSVPVVNALQGPATIRADLHELALRIQSRQASASRFAAGVFLVGAQDAQADLDRARIGLMNLLVNTPEFGEAWIENRDRRGVVVFAHKALFEEVTHNWVSLPILGLAQETLGVRLAAGFGIGASARTCVQLAEWAASRAEQETAPSAYLVEDSGVIIGPMSGSGSPLAFTYRDHGGDLEELARRAGLSPATLSRLAAVERSLAGRLISPSDLAGQLGITNPSGRRLIRKLSESGLVTEEGSEQMHRKGRPTRLYRLGISSALAPASRQGDTLAPASRQGDTLATGPALRQGDAPASELGAGPGGARAGGADPRLGGARAGQTASRQG</sequence>
<name>A0A438ME45_9ACTN</name>
<gene>
    <name evidence="2" type="ORF">EDD27_6741</name>
</gene>
<protein>
    <recommendedName>
        <fullName evidence="4">MarR family protein</fullName>
    </recommendedName>
</protein>
<dbReference type="InterPro" id="IPR036388">
    <property type="entry name" value="WH-like_DNA-bd_sf"/>
</dbReference>
<evidence type="ECO:0000313" key="2">
    <source>
        <dbReference type="EMBL" id="RVX44022.1"/>
    </source>
</evidence>
<dbReference type="RefSeq" id="WP_206641770.1">
    <property type="nucleotide sequence ID" value="NZ_SAUN01000001.1"/>
</dbReference>
<dbReference type="AlphaFoldDB" id="A0A438ME45"/>
<dbReference type="InterPro" id="IPR036390">
    <property type="entry name" value="WH_DNA-bd_sf"/>
</dbReference>
<evidence type="ECO:0000256" key="1">
    <source>
        <dbReference type="SAM" id="MobiDB-lite"/>
    </source>
</evidence>
<feature type="compositionally biased region" description="Low complexity" evidence="1">
    <location>
        <begin position="478"/>
        <end position="490"/>
    </location>
</feature>
<accession>A0A438ME45</accession>
<evidence type="ECO:0008006" key="4">
    <source>
        <dbReference type="Google" id="ProtNLM"/>
    </source>
</evidence>
<comment type="caution">
    <text evidence="2">The sequence shown here is derived from an EMBL/GenBank/DDBJ whole genome shotgun (WGS) entry which is preliminary data.</text>
</comment>
<keyword evidence="3" id="KW-1185">Reference proteome</keyword>
<feature type="region of interest" description="Disordered" evidence="1">
    <location>
        <begin position="434"/>
        <end position="497"/>
    </location>
</feature>
<dbReference type="Proteomes" id="UP000284824">
    <property type="component" value="Unassembled WGS sequence"/>
</dbReference>
<reference evidence="2 3" key="1">
    <citation type="submission" date="2019-01" db="EMBL/GenBank/DDBJ databases">
        <title>Sequencing the genomes of 1000 actinobacteria strains.</title>
        <authorList>
            <person name="Klenk H.-P."/>
        </authorList>
    </citation>
    <scope>NUCLEOTIDE SEQUENCE [LARGE SCALE GENOMIC DNA]</scope>
    <source>
        <strain evidence="2 3">DSM 43925</strain>
    </source>
</reference>
<dbReference type="SUPFAM" id="SSF46785">
    <property type="entry name" value="Winged helix' DNA-binding domain"/>
    <property type="match status" value="1"/>
</dbReference>
<evidence type="ECO:0000313" key="3">
    <source>
        <dbReference type="Proteomes" id="UP000284824"/>
    </source>
</evidence>
<proteinExistence type="predicted"/>